<proteinExistence type="predicted"/>
<dbReference type="OrthoDB" id="9887289at2759"/>
<dbReference type="AlphaFoldDB" id="A0A9Q1EGK1"/>
<accession>A0A9Q1EGK1</accession>
<dbReference type="EMBL" id="JAINUF010000018">
    <property type="protein sequence ID" value="KAJ8338394.1"/>
    <property type="molecule type" value="Genomic_DNA"/>
</dbReference>
<organism evidence="2 3">
    <name type="scientific">Synaphobranchus kaupii</name>
    <name type="common">Kaup's arrowtooth eel</name>
    <dbReference type="NCBI Taxonomy" id="118154"/>
    <lineage>
        <taxon>Eukaryota</taxon>
        <taxon>Metazoa</taxon>
        <taxon>Chordata</taxon>
        <taxon>Craniata</taxon>
        <taxon>Vertebrata</taxon>
        <taxon>Euteleostomi</taxon>
        <taxon>Actinopterygii</taxon>
        <taxon>Neopterygii</taxon>
        <taxon>Teleostei</taxon>
        <taxon>Anguilliformes</taxon>
        <taxon>Synaphobranchidae</taxon>
        <taxon>Synaphobranchus</taxon>
    </lineage>
</organism>
<evidence type="ECO:0008006" key="4">
    <source>
        <dbReference type="Google" id="ProtNLM"/>
    </source>
</evidence>
<feature type="compositionally biased region" description="Basic and acidic residues" evidence="1">
    <location>
        <begin position="42"/>
        <end position="51"/>
    </location>
</feature>
<evidence type="ECO:0000313" key="3">
    <source>
        <dbReference type="Proteomes" id="UP001152622"/>
    </source>
</evidence>
<feature type="compositionally biased region" description="Polar residues" evidence="1">
    <location>
        <begin position="68"/>
        <end position="77"/>
    </location>
</feature>
<dbReference type="InterPro" id="IPR029252">
    <property type="entry name" value="RGCC"/>
</dbReference>
<dbReference type="Pfam" id="PF15151">
    <property type="entry name" value="RGCC"/>
    <property type="match status" value="1"/>
</dbReference>
<dbReference type="PANTHER" id="PTHR32193:SF5">
    <property type="entry name" value="RGCC PROTEIN"/>
    <property type="match status" value="1"/>
</dbReference>
<dbReference type="Proteomes" id="UP001152622">
    <property type="component" value="Chromosome 18"/>
</dbReference>
<feature type="region of interest" description="Disordered" evidence="1">
    <location>
        <begin position="42"/>
        <end position="99"/>
    </location>
</feature>
<name>A0A9Q1EGK1_SYNKA</name>
<evidence type="ECO:0000256" key="1">
    <source>
        <dbReference type="SAM" id="MobiDB-lite"/>
    </source>
</evidence>
<dbReference type="PANTHER" id="PTHR32193">
    <property type="entry name" value="REGULATOR OF CELL CYCLE RGCC"/>
    <property type="match status" value="1"/>
</dbReference>
<comment type="caution">
    <text evidence="2">The sequence shown here is derived from an EMBL/GenBank/DDBJ whole genome shotgun (WGS) entry which is preliminary data.</text>
</comment>
<sequence>MSSVNFPELETELDELLQEFHFVMEELRVPSLSTPCVYEEHLKQAKRRNDTNDGVSDSGIEDSDYSRDQSLGGSLNSSEEDLEIAGTATPKAKLGDTGDLQSFIDSLDRELSEM</sequence>
<keyword evidence="3" id="KW-1185">Reference proteome</keyword>
<evidence type="ECO:0000313" key="2">
    <source>
        <dbReference type="EMBL" id="KAJ8338394.1"/>
    </source>
</evidence>
<reference evidence="2" key="1">
    <citation type="journal article" date="2023" name="Science">
        <title>Genome structures resolve the early diversification of teleost fishes.</title>
        <authorList>
            <person name="Parey E."/>
            <person name="Louis A."/>
            <person name="Montfort J."/>
            <person name="Bouchez O."/>
            <person name="Roques C."/>
            <person name="Iampietro C."/>
            <person name="Lluch J."/>
            <person name="Castinel A."/>
            <person name="Donnadieu C."/>
            <person name="Desvignes T."/>
            <person name="Floi Bucao C."/>
            <person name="Jouanno E."/>
            <person name="Wen M."/>
            <person name="Mejri S."/>
            <person name="Dirks R."/>
            <person name="Jansen H."/>
            <person name="Henkel C."/>
            <person name="Chen W.J."/>
            <person name="Zahm M."/>
            <person name="Cabau C."/>
            <person name="Klopp C."/>
            <person name="Thompson A.W."/>
            <person name="Robinson-Rechavi M."/>
            <person name="Braasch I."/>
            <person name="Lecointre G."/>
            <person name="Bobe J."/>
            <person name="Postlethwait J.H."/>
            <person name="Berthelot C."/>
            <person name="Roest Crollius H."/>
            <person name="Guiguen Y."/>
        </authorList>
    </citation>
    <scope>NUCLEOTIDE SEQUENCE</scope>
    <source>
        <strain evidence="2">WJC10195</strain>
    </source>
</reference>
<dbReference type="GO" id="GO:0051726">
    <property type="term" value="P:regulation of cell cycle"/>
    <property type="evidence" value="ECO:0007669"/>
    <property type="project" value="InterPro"/>
</dbReference>
<protein>
    <recommendedName>
        <fullName evidence="4">Regulator of cell cycle RGCC</fullName>
    </recommendedName>
</protein>
<gene>
    <name evidence="2" type="ORF">SKAU_G00373600</name>
</gene>